<dbReference type="AlphaFoldDB" id="A0A3N7FY10"/>
<proteinExistence type="predicted"/>
<organism evidence="2 3">
    <name type="scientific">Populus trichocarpa</name>
    <name type="common">Western balsam poplar</name>
    <name type="synonym">Populus balsamifera subsp. trichocarpa</name>
    <dbReference type="NCBI Taxonomy" id="3694"/>
    <lineage>
        <taxon>Eukaryota</taxon>
        <taxon>Viridiplantae</taxon>
        <taxon>Streptophyta</taxon>
        <taxon>Embryophyta</taxon>
        <taxon>Tracheophyta</taxon>
        <taxon>Spermatophyta</taxon>
        <taxon>Magnoliopsida</taxon>
        <taxon>eudicotyledons</taxon>
        <taxon>Gunneridae</taxon>
        <taxon>Pentapetalae</taxon>
        <taxon>rosids</taxon>
        <taxon>fabids</taxon>
        <taxon>Malpighiales</taxon>
        <taxon>Salicaceae</taxon>
        <taxon>Saliceae</taxon>
        <taxon>Populus</taxon>
    </lineage>
</organism>
<keyword evidence="3" id="KW-1185">Reference proteome</keyword>
<evidence type="ECO:0000313" key="3">
    <source>
        <dbReference type="Proteomes" id="UP000006729"/>
    </source>
</evidence>
<dbReference type="Proteomes" id="UP000006729">
    <property type="component" value="Chromosome 14"/>
</dbReference>
<evidence type="ECO:0000313" key="2">
    <source>
        <dbReference type="EMBL" id="RQO99823.1"/>
    </source>
</evidence>
<feature type="compositionally biased region" description="Polar residues" evidence="1">
    <location>
        <begin position="15"/>
        <end position="37"/>
    </location>
</feature>
<accession>A0A3N7FY10</accession>
<name>A0A3N7FY10_POPTR</name>
<dbReference type="InParanoid" id="A0A3N7FY10"/>
<dbReference type="EMBL" id="CM009303">
    <property type="protein sequence ID" value="RQO99823.1"/>
    <property type="molecule type" value="Genomic_DNA"/>
</dbReference>
<gene>
    <name evidence="2" type="ORF">POPTR_014G065950</name>
</gene>
<evidence type="ECO:0000256" key="1">
    <source>
        <dbReference type="SAM" id="MobiDB-lite"/>
    </source>
</evidence>
<feature type="region of interest" description="Disordered" evidence="1">
    <location>
        <begin position="1"/>
        <end position="37"/>
    </location>
</feature>
<sequence>MEQSNGSHEGVETPTPISSFASESMSSRPWANSAESSLTGIRQPLLGSLHAPRKRDAEKNNFRIKFHRSGYTKFCLKNIIYLKLADDIPIR</sequence>
<protein>
    <submittedName>
        <fullName evidence="2">Uncharacterized protein</fullName>
    </submittedName>
</protein>
<reference evidence="2 3" key="1">
    <citation type="journal article" date="2006" name="Science">
        <title>The genome of black cottonwood, Populus trichocarpa (Torr. &amp; Gray).</title>
        <authorList>
            <person name="Tuskan G.A."/>
            <person name="Difazio S."/>
            <person name="Jansson S."/>
            <person name="Bohlmann J."/>
            <person name="Grigoriev I."/>
            <person name="Hellsten U."/>
            <person name="Putnam N."/>
            <person name="Ralph S."/>
            <person name="Rombauts S."/>
            <person name="Salamov A."/>
            <person name="Schein J."/>
            <person name="Sterck L."/>
            <person name="Aerts A."/>
            <person name="Bhalerao R.R."/>
            <person name="Bhalerao R.P."/>
            <person name="Blaudez D."/>
            <person name="Boerjan W."/>
            <person name="Brun A."/>
            <person name="Brunner A."/>
            <person name="Busov V."/>
            <person name="Campbell M."/>
            <person name="Carlson J."/>
            <person name="Chalot M."/>
            <person name="Chapman J."/>
            <person name="Chen G.L."/>
            <person name="Cooper D."/>
            <person name="Coutinho P.M."/>
            <person name="Couturier J."/>
            <person name="Covert S."/>
            <person name="Cronk Q."/>
            <person name="Cunningham R."/>
            <person name="Davis J."/>
            <person name="Degroeve S."/>
            <person name="Dejardin A."/>
            <person name="Depamphilis C."/>
            <person name="Detter J."/>
            <person name="Dirks B."/>
            <person name="Dubchak I."/>
            <person name="Duplessis S."/>
            <person name="Ehlting J."/>
            <person name="Ellis B."/>
            <person name="Gendler K."/>
            <person name="Goodstein D."/>
            <person name="Gribskov M."/>
            <person name="Grimwood J."/>
            <person name="Groover A."/>
            <person name="Gunter L."/>
            <person name="Hamberger B."/>
            <person name="Heinze B."/>
            <person name="Helariutta Y."/>
            <person name="Henrissat B."/>
            <person name="Holligan D."/>
            <person name="Holt R."/>
            <person name="Huang W."/>
            <person name="Islam-Faridi N."/>
            <person name="Jones S."/>
            <person name="Jones-Rhoades M."/>
            <person name="Jorgensen R."/>
            <person name="Joshi C."/>
            <person name="Kangasjarvi J."/>
            <person name="Karlsson J."/>
            <person name="Kelleher C."/>
            <person name="Kirkpatrick R."/>
            <person name="Kirst M."/>
            <person name="Kohler A."/>
            <person name="Kalluri U."/>
            <person name="Larimer F."/>
            <person name="Leebens-Mack J."/>
            <person name="Leple J.C."/>
            <person name="Locascio P."/>
            <person name="Lou Y."/>
            <person name="Lucas S."/>
            <person name="Martin F."/>
            <person name="Montanini B."/>
            <person name="Napoli C."/>
            <person name="Nelson D.R."/>
            <person name="Nelson C."/>
            <person name="Nieminen K."/>
            <person name="Nilsson O."/>
            <person name="Pereda V."/>
            <person name="Peter G."/>
            <person name="Philippe R."/>
            <person name="Pilate G."/>
            <person name="Poliakov A."/>
            <person name="Razumovskaya J."/>
            <person name="Richardson P."/>
            <person name="Rinaldi C."/>
            <person name="Ritland K."/>
            <person name="Rouze P."/>
            <person name="Ryaboy D."/>
            <person name="Schmutz J."/>
            <person name="Schrader J."/>
            <person name="Segerman B."/>
            <person name="Shin H."/>
            <person name="Siddiqui A."/>
            <person name="Sterky F."/>
            <person name="Terry A."/>
            <person name="Tsai C.J."/>
            <person name="Uberbacher E."/>
            <person name="Unneberg P."/>
            <person name="Vahala J."/>
            <person name="Wall K."/>
            <person name="Wessler S."/>
            <person name="Yang G."/>
            <person name="Yin T."/>
            <person name="Douglas C."/>
            <person name="Marra M."/>
            <person name="Sandberg G."/>
            <person name="Van de Peer Y."/>
            <person name="Rokhsar D."/>
        </authorList>
    </citation>
    <scope>NUCLEOTIDE SEQUENCE [LARGE SCALE GENOMIC DNA]</scope>
    <source>
        <strain evidence="3">cv. Nisqually</strain>
    </source>
</reference>